<dbReference type="AlphaFoldDB" id="A0A1I0QWX6"/>
<evidence type="ECO:0000256" key="1">
    <source>
        <dbReference type="SAM" id="Phobius"/>
    </source>
</evidence>
<keyword evidence="1" id="KW-0812">Transmembrane</keyword>
<organism evidence="2 3">
    <name type="scientific">Chryseobacterium wanjuense</name>
    <dbReference type="NCBI Taxonomy" id="356305"/>
    <lineage>
        <taxon>Bacteria</taxon>
        <taxon>Pseudomonadati</taxon>
        <taxon>Bacteroidota</taxon>
        <taxon>Flavobacteriia</taxon>
        <taxon>Flavobacteriales</taxon>
        <taxon>Weeksellaceae</taxon>
        <taxon>Chryseobacterium group</taxon>
        <taxon>Chryseobacterium</taxon>
    </lineage>
</organism>
<feature type="transmembrane region" description="Helical" evidence="1">
    <location>
        <begin position="75"/>
        <end position="97"/>
    </location>
</feature>
<name>A0A1I0QWX6_9FLAO</name>
<dbReference type="RefSeq" id="WP_089792491.1">
    <property type="nucleotide sequence ID" value="NZ_FOIU01000001.1"/>
</dbReference>
<dbReference type="STRING" id="356305.SAMN05421841_2283"/>
<feature type="transmembrane region" description="Helical" evidence="1">
    <location>
        <begin position="109"/>
        <end position="129"/>
    </location>
</feature>
<keyword evidence="1" id="KW-1133">Transmembrane helix</keyword>
<keyword evidence="1" id="KW-0472">Membrane</keyword>
<evidence type="ECO:0000313" key="3">
    <source>
        <dbReference type="Proteomes" id="UP000199469"/>
    </source>
</evidence>
<evidence type="ECO:0000313" key="2">
    <source>
        <dbReference type="EMBL" id="SEW32286.1"/>
    </source>
</evidence>
<proteinExistence type="predicted"/>
<protein>
    <recommendedName>
        <fullName evidence="4">Branched-chain amino acid ABC transporter substrate-binding protein</fullName>
    </recommendedName>
</protein>
<sequence length="134" mass="15246">MSWDFLEIFDVVTDAVDLFVSGSSSSNTGYDEKSRIKKKSKYFVEKISAGFLLAASVLFFFVFKDPIPAENYLQTLIVGSLIGLAVSLLFFFILYALEKYYFKSVFQWLFFSCSTILLAISVVFCVYFESGLFV</sequence>
<feature type="transmembrane region" description="Helical" evidence="1">
    <location>
        <begin position="43"/>
        <end position="63"/>
    </location>
</feature>
<dbReference type="EMBL" id="FOIU01000001">
    <property type="protein sequence ID" value="SEW32286.1"/>
    <property type="molecule type" value="Genomic_DNA"/>
</dbReference>
<dbReference type="Proteomes" id="UP000199469">
    <property type="component" value="Unassembled WGS sequence"/>
</dbReference>
<dbReference type="OrthoDB" id="1274473at2"/>
<keyword evidence="3" id="KW-1185">Reference proteome</keyword>
<accession>A0A1I0QWX6</accession>
<reference evidence="3" key="1">
    <citation type="submission" date="2016-10" db="EMBL/GenBank/DDBJ databases">
        <authorList>
            <person name="Varghese N."/>
            <person name="Submissions S."/>
        </authorList>
    </citation>
    <scope>NUCLEOTIDE SEQUENCE [LARGE SCALE GENOMIC DNA]</scope>
    <source>
        <strain evidence="3">DSM 17724</strain>
    </source>
</reference>
<evidence type="ECO:0008006" key="4">
    <source>
        <dbReference type="Google" id="ProtNLM"/>
    </source>
</evidence>
<gene>
    <name evidence="2" type="ORF">SAMN05421841_2283</name>
</gene>